<evidence type="ECO:0000256" key="7">
    <source>
        <dbReference type="ARBA" id="ARBA00023017"/>
    </source>
</evidence>
<name>A0A1J4KRP7_9EUKA</name>
<dbReference type="InterPro" id="IPR001680">
    <property type="entry name" value="WD40_rpt"/>
</dbReference>
<feature type="compositionally biased region" description="Low complexity" evidence="11">
    <location>
        <begin position="596"/>
        <end position="607"/>
    </location>
</feature>
<dbReference type="GO" id="GO:0045504">
    <property type="term" value="F:dynein heavy chain binding"/>
    <property type="evidence" value="ECO:0007669"/>
    <property type="project" value="TreeGrafter"/>
</dbReference>
<evidence type="ECO:0000256" key="1">
    <source>
        <dbReference type="ARBA" id="ARBA00004430"/>
    </source>
</evidence>
<dbReference type="Gene3D" id="2.130.10.10">
    <property type="entry name" value="YVTN repeat-like/Quinoprotein amine dehydrogenase"/>
    <property type="match status" value="2"/>
</dbReference>
<comment type="caution">
    <text evidence="12">The sequence shown here is derived from an EMBL/GenBank/DDBJ whole genome shotgun (WGS) entry which is preliminary data.</text>
</comment>
<dbReference type="PANTHER" id="PTHR12442:SF11">
    <property type="entry name" value="DYNEIN AXONEMAL INTERMEDIATE CHAIN 1"/>
    <property type="match status" value="1"/>
</dbReference>
<dbReference type="SUPFAM" id="SSF50978">
    <property type="entry name" value="WD40 repeat-like"/>
    <property type="match status" value="1"/>
</dbReference>
<evidence type="ECO:0000256" key="4">
    <source>
        <dbReference type="ARBA" id="ARBA00022574"/>
    </source>
</evidence>
<evidence type="ECO:0000313" key="13">
    <source>
        <dbReference type="Proteomes" id="UP000179807"/>
    </source>
</evidence>
<accession>A0A1J4KRP7</accession>
<dbReference type="Pfam" id="PF00400">
    <property type="entry name" value="WD40"/>
    <property type="match status" value="1"/>
</dbReference>
<dbReference type="GeneID" id="94834506"/>
<evidence type="ECO:0000256" key="5">
    <source>
        <dbReference type="ARBA" id="ARBA00022701"/>
    </source>
</evidence>
<dbReference type="GO" id="GO:0045503">
    <property type="term" value="F:dynein light chain binding"/>
    <property type="evidence" value="ECO:0007669"/>
    <property type="project" value="TreeGrafter"/>
</dbReference>
<dbReference type="InterPro" id="IPR036322">
    <property type="entry name" value="WD40_repeat_dom_sf"/>
</dbReference>
<dbReference type="EMBL" id="MLAK01000565">
    <property type="protein sequence ID" value="OHT12342.1"/>
    <property type="molecule type" value="Genomic_DNA"/>
</dbReference>
<dbReference type="OrthoDB" id="10261376at2759"/>
<keyword evidence="6" id="KW-0677">Repeat</keyword>
<organism evidence="12 13">
    <name type="scientific">Tritrichomonas foetus</name>
    <dbReference type="NCBI Taxonomy" id="1144522"/>
    <lineage>
        <taxon>Eukaryota</taxon>
        <taxon>Metamonada</taxon>
        <taxon>Parabasalia</taxon>
        <taxon>Tritrichomonadida</taxon>
        <taxon>Tritrichomonadidae</taxon>
        <taxon>Tritrichomonas</taxon>
    </lineage>
</organism>
<keyword evidence="7" id="KW-0243">Dynein</keyword>
<comment type="subcellular location">
    <subcellularLocation>
        <location evidence="1">Cytoplasm</location>
        <location evidence="1">Cytoskeleton</location>
        <location evidence="1">Cilium axoneme</location>
    </subcellularLocation>
</comment>
<dbReference type="PANTHER" id="PTHR12442">
    <property type="entry name" value="DYNEIN INTERMEDIATE CHAIN"/>
    <property type="match status" value="1"/>
</dbReference>
<keyword evidence="10" id="KW-0966">Cell projection</keyword>
<dbReference type="GO" id="GO:0005874">
    <property type="term" value="C:microtubule"/>
    <property type="evidence" value="ECO:0007669"/>
    <property type="project" value="UniProtKB-KW"/>
</dbReference>
<dbReference type="AlphaFoldDB" id="A0A1J4KRP7"/>
<dbReference type="VEuPathDB" id="TrichDB:TRFO_17808"/>
<dbReference type="GO" id="GO:0036158">
    <property type="term" value="P:outer dynein arm assembly"/>
    <property type="evidence" value="ECO:0007669"/>
    <property type="project" value="TreeGrafter"/>
</dbReference>
<protein>
    <submittedName>
        <fullName evidence="12">Dynein intermediate chain 2, ciliary-related protein</fullName>
    </submittedName>
</protein>
<evidence type="ECO:0000256" key="11">
    <source>
        <dbReference type="SAM" id="MobiDB-lite"/>
    </source>
</evidence>
<sequence length="664" mass="73435">MAEPNPQPTKLGAITDATVSRRSSIFLSSVFRSHVSMRSFGNLGAINPGHAKDQLTLTQAQKDEEFNRELKVTDPQAPQNLVRLKFSTNTYEEVQTGDSIIVNASQIGRIGPVNPMKVEEEAAAAELAAGEEEEEDANEKGGKLLRNQFNFSDRATQGAILVYIDQGTLSEAPTPKHCKGVTNQREIAAAYSKDRNVPLLPPPLSALAVTRIMERVVNQNMDPNACLDFKYFDDARDTLSRLSGYTLPLWEFKAEALTGYGVTAIRWNPGVPDLFAATYSPVGQKGQPQPAQLRGYLCTWTLKNQSTPRNFIELTAPASSIDWNTLNPSIIAAGSTDGNVAIYDVRSRSTIPTFTTLKNPEKHTSGVTVVRWQPPDASGNLSLLTAGLDGRILQWNLIQNEMKVTEISQLPAGVVSLDYYNESSTHFTVACDDGRIYQVLRTRTTQPPTSFDAHSPPVLALSFNRFHQNVYATCGTDWCVNIWREEEEEPLQAFDYAPYYANDVMFAPHSSTIFATVTSDGELFIYDLAVKRYEEICKTEVVEANDGALTSVRFHPKYPIILVGDDKGRIHSMKLSPNIRRNTKIEKEEEARNKLSKSSSSRGSRGLLPDLTQQPDEDDDGGNPAAEEEARIEAMSHDESEKFEKAMGVSWIVHPEKVSALPTA</sequence>
<dbReference type="GO" id="GO:0003341">
    <property type="term" value="P:cilium movement"/>
    <property type="evidence" value="ECO:0007669"/>
    <property type="project" value="TreeGrafter"/>
</dbReference>
<gene>
    <name evidence="12" type="ORF">TRFO_17808</name>
</gene>
<dbReference type="InterPro" id="IPR015943">
    <property type="entry name" value="WD40/YVTN_repeat-like_dom_sf"/>
</dbReference>
<evidence type="ECO:0000256" key="3">
    <source>
        <dbReference type="ARBA" id="ARBA00022490"/>
    </source>
</evidence>
<keyword evidence="8" id="KW-0505">Motor protein</keyword>
<evidence type="ECO:0000313" key="12">
    <source>
        <dbReference type="EMBL" id="OHT12342.1"/>
    </source>
</evidence>
<keyword evidence="4" id="KW-0853">WD repeat</keyword>
<evidence type="ECO:0000256" key="2">
    <source>
        <dbReference type="ARBA" id="ARBA00011059"/>
    </source>
</evidence>
<dbReference type="RefSeq" id="XP_068365478.1">
    <property type="nucleotide sequence ID" value="XM_068499802.1"/>
</dbReference>
<feature type="compositionally biased region" description="Basic and acidic residues" evidence="11">
    <location>
        <begin position="628"/>
        <end position="643"/>
    </location>
</feature>
<keyword evidence="13" id="KW-1185">Reference proteome</keyword>
<dbReference type="Proteomes" id="UP000179807">
    <property type="component" value="Unassembled WGS sequence"/>
</dbReference>
<keyword evidence="5" id="KW-0493">Microtubule</keyword>
<comment type="similarity">
    <text evidence="2">Belongs to the dynein intermediate chain family.</text>
</comment>
<feature type="region of interest" description="Disordered" evidence="11">
    <location>
        <begin position="573"/>
        <end position="643"/>
    </location>
</feature>
<evidence type="ECO:0000256" key="8">
    <source>
        <dbReference type="ARBA" id="ARBA00023175"/>
    </source>
</evidence>
<keyword evidence="9" id="KW-0206">Cytoskeleton</keyword>
<evidence type="ECO:0000256" key="10">
    <source>
        <dbReference type="ARBA" id="ARBA00023273"/>
    </source>
</evidence>
<dbReference type="SMART" id="SM00320">
    <property type="entry name" value="WD40"/>
    <property type="match status" value="5"/>
</dbReference>
<reference evidence="12" key="1">
    <citation type="submission" date="2016-10" db="EMBL/GenBank/DDBJ databases">
        <authorList>
            <person name="Benchimol M."/>
            <person name="Almeida L.G."/>
            <person name="Vasconcelos A.T."/>
            <person name="Perreira-Neves A."/>
            <person name="Rosa I.A."/>
            <person name="Tasca T."/>
            <person name="Bogo M.R."/>
            <person name="de Souza W."/>
        </authorList>
    </citation>
    <scope>NUCLEOTIDE SEQUENCE [LARGE SCALE GENOMIC DNA]</scope>
    <source>
        <strain evidence="12">K</strain>
    </source>
</reference>
<feature type="compositionally biased region" description="Basic and acidic residues" evidence="11">
    <location>
        <begin position="583"/>
        <end position="593"/>
    </location>
</feature>
<proteinExistence type="inferred from homology"/>
<dbReference type="InterPro" id="IPR050687">
    <property type="entry name" value="Dynein_IC"/>
</dbReference>
<dbReference type="GO" id="GO:0036157">
    <property type="term" value="C:outer dynein arm"/>
    <property type="evidence" value="ECO:0007669"/>
    <property type="project" value="TreeGrafter"/>
</dbReference>
<evidence type="ECO:0000256" key="9">
    <source>
        <dbReference type="ARBA" id="ARBA00023212"/>
    </source>
</evidence>
<keyword evidence="3" id="KW-0963">Cytoplasm</keyword>
<evidence type="ECO:0000256" key="6">
    <source>
        <dbReference type="ARBA" id="ARBA00022737"/>
    </source>
</evidence>